<evidence type="ECO:0000256" key="10">
    <source>
        <dbReference type="ARBA" id="ARBA00022884"/>
    </source>
</evidence>
<dbReference type="GO" id="GO:0005730">
    <property type="term" value="C:nucleolus"/>
    <property type="evidence" value="ECO:0007669"/>
    <property type="project" value="UniProtKB-SubCell"/>
</dbReference>
<keyword evidence="8 15" id="KW-0863">Zinc-finger</keyword>
<keyword evidence="3" id="KW-0597">Phosphoprotein</keyword>
<dbReference type="Gene3D" id="2.60.120.920">
    <property type="match status" value="1"/>
</dbReference>
<dbReference type="PRINTS" id="PR02008">
    <property type="entry name" value="RCMTFAMILY"/>
</dbReference>
<dbReference type="SUPFAM" id="SSF49899">
    <property type="entry name" value="Concanavalin A-like lectins/glucanases"/>
    <property type="match status" value="1"/>
</dbReference>
<gene>
    <name evidence="23" type="primary">TRIM50</name>
    <name evidence="23" type="ORF">AV530_010058</name>
</gene>
<evidence type="ECO:0000256" key="12">
    <source>
        <dbReference type="ARBA" id="ARBA00023242"/>
    </source>
</evidence>
<evidence type="ECO:0000256" key="17">
    <source>
        <dbReference type="SAM" id="Coils"/>
    </source>
</evidence>
<dbReference type="SMART" id="SM00184">
    <property type="entry name" value="RING"/>
    <property type="match status" value="1"/>
</dbReference>
<dbReference type="Proteomes" id="UP000190648">
    <property type="component" value="Unassembled WGS sequence"/>
</dbReference>
<dbReference type="PROSITE" id="PS50188">
    <property type="entry name" value="B302_SPRY"/>
    <property type="match status" value="1"/>
</dbReference>
<evidence type="ECO:0000256" key="6">
    <source>
        <dbReference type="ARBA" id="ARBA00022691"/>
    </source>
</evidence>
<dbReference type="Pfam" id="PF13445">
    <property type="entry name" value="zf-RING_UBOX"/>
    <property type="match status" value="1"/>
</dbReference>
<keyword evidence="11" id="KW-0007">Acetylation</keyword>
<evidence type="ECO:0000256" key="18">
    <source>
        <dbReference type="SAM" id="MobiDB-lite"/>
    </source>
</evidence>
<evidence type="ECO:0000256" key="1">
    <source>
        <dbReference type="ARBA" id="ARBA00004604"/>
    </source>
</evidence>
<keyword evidence="2" id="KW-0698">rRNA processing</keyword>
<proteinExistence type="inferred from homology"/>
<dbReference type="InterPro" id="IPR023267">
    <property type="entry name" value="RCMT"/>
</dbReference>
<dbReference type="SMART" id="SM00589">
    <property type="entry name" value="PRY"/>
    <property type="match status" value="1"/>
</dbReference>
<comment type="caution">
    <text evidence="23">The sequence shown here is derived from an EMBL/GenBank/DDBJ whole genome shotgun (WGS) entry which is preliminary data.</text>
</comment>
<feature type="binding site" evidence="16">
    <location>
        <position position="788"/>
    </location>
    <ligand>
        <name>S-adenosyl-L-methionine</name>
        <dbReference type="ChEBI" id="CHEBI:59789"/>
    </ligand>
</feature>
<evidence type="ECO:0000313" key="24">
    <source>
        <dbReference type="Proteomes" id="UP000190648"/>
    </source>
</evidence>
<dbReference type="InterPro" id="IPR001870">
    <property type="entry name" value="B30.2/SPRY"/>
</dbReference>
<evidence type="ECO:0000256" key="3">
    <source>
        <dbReference type="ARBA" id="ARBA00022553"/>
    </source>
</evidence>
<dbReference type="PROSITE" id="PS51686">
    <property type="entry name" value="SAM_MT_RSMB_NOP"/>
    <property type="match status" value="1"/>
</dbReference>
<dbReference type="OrthoDB" id="6105938at2759"/>
<sequence length="947" mass="105423">MALYSAAAAVLQELERGHGGVKGLVYNSGFPHVRQLYALVSETLRYSPVLEKLLAGAALLQAEKKLPPQLAKTRSVMARRMSINELEDQLLCPICLEVFKEPLMLQCGHSYCKSCVVSLSGELDGRFLCPVCRQTVDCSASPPNVTLARVIEVLQSRSEAEPTPESCPTHHNPLSLFCEADQEVICGLCGTIGNHRQHKITPISTTYCRMKEELSVLLTDVQQYKRNLDEHFSKLINNKSRIANEADVFKWVIRKEFQELHRYIDEEKATFLESVEGKAAQLITSIESQVKQTSDALQRLKEMQSSLEVLGNESQLDFIRKYGSSQFRSELPSLHPGDGIFNPVSFKPCFHQDDIKMTVWKRLHRRVLPAPEMLKLDPVTAHPLLELFKGDTVVQCGLYQRRDSNPKRFNSSNCILTCKGFSCGQHYWEVIVGTRNHWRVGIIKGTVSRKGKLSKSPENGVWLIGLKEGKVYEAFSTPRAVLPLTTRPQRIGIYLHYEKGELTFYNADSPDELSPIYTFQAEFQGQLYPIVDLCWPERGPYSPPIILPAPPTNRHSRVLVYDLLFGKGLKCGGRWKALARRHRARLQAELARLKVQHRVSRNEDLLAPAASPAASQVPRYVRVNTLKTCVDDVVDFFKRQGYSYLGKAASVEELSALSGKKFLLDLHLPELLVFPPQTDFHDNVLYTSGHIILQDKASCLPAFLLSPAPGSHVIDACAAPGNKTSHLAAILQNKGQIFAFDVDTKRLATMNTMLMRAGVTAFQLAQQDFLTVDPTDSKYRKVTHILLDPSCSGSGMVTRLPQEEAAPSAERLRALAGFQRKALSHALSFPALQRLVYSTCSLHREENEAVVEAVLRDHGSAFRLVNTFPSWPCRGLAAFPGAESCLRASPTATLTQGFFVAVLERHGDGDASPSSVPAAAENPQPMDGAEPGAAPKKRKRKKQKVKE</sequence>
<dbReference type="InterPro" id="IPR000315">
    <property type="entry name" value="Znf_B-box"/>
</dbReference>
<reference evidence="23 24" key="1">
    <citation type="submission" date="2016-02" db="EMBL/GenBank/DDBJ databases">
        <title>Band-tailed pigeon sequencing and assembly.</title>
        <authorList>
            <person name="Soares A.E."/>
            <person name="Novak B.J."/>
            <person name="Rice E.S."/>
            <person name="O'Connell B."/>
            <person name="Chang D."/>
            <person name="Weber S."/>
            <person name="Shapiro B."/>
        </authorList>
    </citation>
    <scope>NUCLEOTIDE SEQUENCE [LARGE SCALE GENOMIC DNA]</scope>
    <source>
        <strain evidence="23">BTP2013</strain>
        <tissue evidence="23">Blood</tissue>
    </source>
</reference>
<feature type="binding site" evidence="16">
    <location>
        <position position="768"/>
    </location>
    <ligand>
        <name>S-adenosyl-L-methionine</name>
        <dbReference type="ChEBI" id="CHEBI:59789"/>
    </ligand>
</feature>
<keyword evidence="4 16" id="KW-0489">Methyltransferase</keyword>
<evidence type="ECO:0000256" key="11">
    <source>
        <dbReference type="ARBA" id="ARBA00022990"/>
    </source>
</evidence>
<dbReference type="CDD" id="cd19787">
    <property type="entry name" value="Bbox2_TRIM50-like"/>
    <property type="match status" value="1"/>
</dbReference>
<dbReference type="InterPro" id="IPR013320">
    <property type="entry name" value="ConA-like_dom_sf"/>
</dbReference>
<dbReference type="Gene3D" id="3.30.160.60">
    <property type="entry name" value="Classic Zinc Finger"/>
    <property type="match status" value="1"/>
</dbReference>
<dbReference type="CDD" id="cd16605">
    <property type="entry name" value="RING-HC_TRIM50_like_C-IV"/>
    <property type="match status" value="1"/>
</dbReference>
<comment type="subcellular location">
    <subcellularLocation>
        <location evidence="1">Nucleus</location>
        <location evidence="1">Nucleolus</location>
    </subcellularLocation>
</comment>
<feature type="domain" description="SAM-dependent MTase RsmB/NOP-type" evidence="22">
    <location>
        <begin position="609"/>
        <end position="906"/>
    </location>
</feature>
<dbReference type="InterPro" id="IPR001678">
    <property type="entry name" value="MeTrfase_RsmB-F_NOP2_dom"/>
</dbReference>
<feature type="coiled-coil region" evidence="17">
    <location>
        <begin position="576"/>
        <end position="603"/>
    </location>
</feature>
<evidence type="ECO:0000256" key="4">
    <source>
        <dbReference type="ARBA" id="ARBA00022603"/>
    </source>
</evidence>
<protein>
    <recommendedName>
        <fullName evidence="13">28S rRNA (cytosine-C(5))-methyltransferase</fullName>
    </recommendedName>
    <alternativeName>
        <fullName evidence="14">NOL1/NOP2/Sun domain family member 5</fullName>
    </alternativeName>
</protein>
<dbReference type="SUPFAM" id="SSF53335">
    <property type="entry name" value="S-adenosyl-L-methionine-dependent methyltransferases"/>
    <property type="match status" value="1"/>
</dbReference>
<evidence type="ECO:0000259" key="21">
    <source>
        <dbReference type="PROSITE" id="PS50188"/>
    </source>
</evidence>
<evidence type="ECO:0000256" key="2">
    <source>
        <dbReference type="ARBA" id="ARBA00022552"/>
    </source>
</evidence>
<dbReference type="GO" id="GO:0003723">
    <property type="term" value="F:RNA binding"/>
    <property type="evidence" value="ECO:0007669"/>
    <property type="project" value="UniProtKB-UniRule"/>
</dbReference>
<evidence type="ECO:0000256" key="7">
    <source>
        <dbReference type="ARBA" id="ARBA00022723"/>
    </source>
</evidence>
<dbReference type="Gene3D" id="3.30.40.10">
    <property type="entry name" value="Zinc/RING finger domain, C3HC4 (zinc finger)"/>
    <property type="match status" value="1"/>
</dbReference>
<dbReference type="InterPro" id="IPR049561">
    <property type="entry name" value="NSUN5_7_fdxn-like"/>
</dbReference>
<dbReference type="SUPFAM" id="SSF57850">
    <property type="entry name" value="RING/U-box"/>
    <property type="match status" value="1"/>
</dbReference>
<keyword evidence="9" id="KW-0862">Zinc</keyword>
<dbReference type="InterPro" id="IPR049560">
    <property type="entry name" value="MeTrfase_RsmB-F_NOP2_cat"/>
</dbReference>
<keyword evidence="5 16" id="KW-0808">Transferase</keyword>
<dbReference type="Pfam" id="PF01189">
    <property type="entry name" value="Methyltr_RsmB-F"/>
    <property type="match status" value="1"/>
</dbReference>
<dbReference type="SUPFAM" id="SSF57845">
    <property type="entry name" value="B-box zinc-binding domain"/>
    <property type="match status" value="1"/>
</dbReference>
<evidence type="ECO:0000313" key="23">
    <source>
        <dbReference type="EMBL" id="OPJ89252.1"/>
    </source>
</evidence>
<accession>A0A1V4KXW3</accession>
<keyword evidence="6 16" id="KW-0949">S-adenosyl-L-methionine</keyword>
<evidence type="ECO:0000256" key="5">
    <source>
        <dbReference type="ARBA" id="ARBA00022679"/>
    </source>
</evidence>
<dbReference type="InterPro" id="IPR048889">
    <property type="entry name" value="NSUN5_RCM1_N"/>
</dbReference>
<dbReference type="SMART" id="SM00449">
    <property type="entry name" value="SPRY"/>
    <property type="match status" value="1"/>
</dbReference>
<evidence type="ECO:0000259" key="22">
    <source>
        <dbReference type="PROSITE" id="PS51686"/>
    </source>
</evidence>
<evidence type="ECO:0000259" key="20">
    <source>
        <dbReference type="PROSITE" id="PS50119"/>
    </source>
</evidence>
<dbReference type="FunFam" id="3.30.70.1170:FF:000004">
    <property type="entry name" value="probable 28S rRNA (Cytosine-C(5))-methyltransferase isoform X2"/>
    <property type="match status" value="1"/>
</dbReference>
<evidence type="ECO:0000256" key="8">
    <source>
        <dbReference type="ARBA" id="ARBA00022771"/>
    </source>
</evidence>
<feature type="active site" description="Nucleophile" evidence="16">
    <location>
        <position position="840"/>
    </location>
</feature>
<feature type="binding site" evidence="16">
    <location>
        <begin position="717"/>
        <end position="723"/>
    </location>
    <ligand>
        <name>S-adenosyl-L-methionine</name>
        <dbReference type="ChEBI" id="CHEBI:59789"/>
    </ligand>
</feature>
<dbReference type="EMBL" id="LSYS01001226">
    <property type="protein sequence ID" value="OPJ89252.1"/>
    <property type="molecule type" value="Genomic_DNA"/>
</dbReference>
<feature type="compositionally biased region" description="Basic residues" evidence="18">
    <location>
        <begin position="935"/>
        <end position="947"/>
    </location>
</feature>
<dbReference type="InterPro" id="IPR050143">
    <property type="entry name" value="TRIM/RBCC"/>
</dbReference>
<keyword evidence="7" id="KW-0479">Metal-binding</keyword>
<dbReference type="Pfam" id="PF00622">
    <property type="entry name" value="SPRY"/>
    <property type="match status" value="1"/>
</dbReference>
<dbReference type="InterPro" id="IPR029063">
    <property type="entry name" value="SAM-dependent_MTases_sf"/>
</dbReference>
<dbReference type="InterPro" id="IPR027370">
    <property type="entry name" value="Znf-RING_euk"/>
</dbReference>
<comment type="similarity">
    <text evidence="16">Belongs to the class I-like SAM-binding methyltransferase superfamily. RsmB/NOP family.</text>
</comment>
<dbReference type="FunFam" id="2.60.120.920:FF:000004">
    <property type="entry name" value="Butyrophilin subfamily 1 member A1"/>
    <property type="match status" value="1"/>
</dbReference>
<dbReference type="SMART" id="SM00336">
    <property type="entry name" value="BBOX"/>
    <property type="match status" value="1"/>
</dbReference>
<dbReference type="InterPro" id="IPR006574">
    <property type="entry name" value="PRY"/>
</dbReference>
<evidence type="ECO:0000259" key="19">
    <source>
        <dbReference type="PROSITE" id="PS50089"/>
    </source>
</evidence>
<dbReference type="InterPro" id="IPR017907">
    <property type="entry name" value="Znf_RING_CS"/>
</dbReference>
<dbReference type="Gene3D" id="3.40.50.150">
    <property type="entry name" value="Vaccinia Virus protein VP39"/>
    <property type="match status" value="1"/>
</dbReference>
<dbReference type="Pfam" id="PF21148">
    <property type="entry name" value="NSUN5_fdxn-like"/>
    <property type="match status" value="1"/>
</dbReference>
<dbReference type="PROSITE" id="PS50089">
    <property type="entry name" value="ZF_RING_2"/>
    <property type="match status" value="1"/>
</dbReference>
<feature type="domain" description="RING-type" evidence="19">
    <location>
        <begin position="92"/>
        <end position="133"/>
    </location>
</feature>
<organism evidence="23 24">
    <name type="scientific">Patagioenas fasciata monilis</name>
    <dbReference type="NCBI Taxonomy" id="372326"/>
    <lineage>
        <taxon>Eukaryota</taxon>
        <taxon>Metazoa</taxon>
        <taxon>Chordata</taxon>
        <taxon>Craniata</taxon>
        <taxon>Vertebrata</taxon>
        <taxon>Euteleostomi</taxon>
        <taxon>Archelosauria</taxon>
        <taxon>Archosauria</taxon>
        <taxon>Dinosauria</taxon>
        <taxon>Saurischia</taxon>
        <taxon>Theropoda</taxon>
        <taxon>Coelurosauria</taxon>
        <taxon>Aves</taxon>
        <taxon>Neognathae</taxon>
        <taxon>Neoaves</taxon>
        <taxon>Columbimorphae</taxon>
        <taxon>Columbiformes</taxon>
        <taxon>Columbidae</taxon>
        <taxon>Patagioenas</taxon>
    </lineage>
</organism>
<dbReference type="PROSITE" id="PS00518">
    <property type="entry name" value="ZF_RING_1"/>
    <property type="match status" value="1"/>
</dbReference>
<dbReference type="GO" id="GO:0009383">
    <property type="term" value="F:rRNA (cytosine-C5-)-methyltransferase activity"/>
    <property type="evidence" value="ECO:0007669"/>
    <property type="project" value="UniProtKB-ARBA"/>
</dbReference>
<dbReference type="InterPro" id="IPR003877">
    <property type="entry name" value="SPRY_dom"/>
</dbReference>
<dbReference type="AlphaFoldDB" id="A0A1V4KXW3"/>
<keyword evidence="24" id="KW-1185">Reference proteome</keyword>
<keyword evidence="17" id="KW-0175">Coiled coil</keyword>
<dbReference type="PRINTS" id="PR01407">
    <property type="entry name" value="BUTYPHLNCDUF"/>
</dbReference>
<feature type="domain" description="B30.2/SPRY" evidence="21">
    <location>
        <begin position="354"/>
        <end position="552"/>
    </location>
</feature>
<feature type="region of interest" description="Disordered" evidence="18">
    <location>
        <begin position="907"/>
        <end position="947"/>
    </location>
</feature>
<evidence type="ECO:0000256" key="13">
    <source>
        <dbReference type="ARBA" id="ARBA00069641"/>
    </source>
</evidence>
<evidence type="ECO:0000256" key="9">
    <source>
        <dbReference type="ARBA" id="ARBA00022833"/>
    </source>
</evidence>
<feature type="binding site" evidence="16">
    <location>
        <position position="741"/>
    </location>
    <ligand>
        <name>S-adenosyl-L-methionine</name>
        <dbReference type="ChEBI" id="CHEBI:59789"/>
    </ligand>
</feature>
<dbReference type="FunFam" id="3.40.50.150:FF:000139">
    <property type="entry name" value="probable 28S rRNA (Cytosine-C(5))-methyltransferase isoform X2"/>
    <property type="match status" value="1"/>
</dbReference>
<dbReference type="InterPro" id="IPR001841">
    <property type="entry name" value="Znf_RING"/>
</dbReference>
<name>A0A1V4KXW3_PATFA</name>
<dbReference type="InterPro" id="IPR003879">
    <property type="entry name" value="Butyrophylin_SPRY"/>
</dbReference>
<dbReference type="GO" id="GO:0008270">
    <property type="term" value="F:zinc ion binding"/>
    <property type="evidence" value="ECO:0007669"/>
    <property type="project" value="UniProtKB-KW"/>
</dbReference>
<dbReference type="Pfam" id="PF21153">
    <property type="entry name" value="NSUN5_N"/>
    <property type="match status" value="2"/>
</dbReference>
<evidence type="ECO:0000256" key="15">
    <source>
        <dbReference type="PROSITE-ProRule" id="PRU00024"/>
    </source>
</evidence>
<dbReference type="PROSITE" id="PS50119">
    <property type="entry name" value="ZF_BBOX"/>
    <property type="match status" value="1"/>
</dbReference>
<dbReference type="Pfam" id="PF13765">
    <property type="entry name" value="PRY"/>
    <property type="match status" value="1"/>
</dbReference>
<dbReference type="InterPro" id="IPR013083">
    <property type="entry name" value="Znf_RING/FYVE/PHD"/>
</dbReference>
<keyword evidence="12" id="KW-0539">Nucleus</keyword>
<feature type="domain" description="B box-type" evidence="20">
    <location>
        <begin position="162"/>
        <end position="203"/>
    </location>
</feature>
<dbReference type="STRING" id="372326.A0A1V4KXW3"/>
<dbReference type="InterPro" id="IPR043136">
    <property type="entry name" value="B30.2/SPRY_sf"/>
</dbReference>
<dbReference type="Gene3D" id="3.30.70.1170">
    <property type="entry name" value="Sun protein, domain 3"/>
    <property type="match status" value="1"/>
</dbReference>
<dbReference type="Pfam" id="PF00643">
    <property type="entry name" value="zf-B_box"/>
    <property type="match status" value="1"/>
</dbReference>
<evidence type="ECO:0000256" key="16">
    <source>
        <dbReference type="PROSITE-ProRule" id="PRU01023"/>
    </source>
</evidence>
<keyword evidence="10 16" id="KW-0694">RNA-binding</keyword>
<evidence type="ECO:0000256" key="14">
    <source>
        <dbReference type="ARBA" id="ARBA00076890"/>
    </source>
</evidence>
<dbReference type="PANTHER" id="PTHR24103">
    <property type="entry name" value="E3 UBIQUITIN-PROTEIN LIGASE TRIM"/>
    <property type="match status" value="1"/>
</dbReference>
<dbReference type="GO" id="GO:0070475">
    <property type="term" value="P:rRNA base methylation"/>
    <property type="evidence" value="ECO:0007669"/>
    <property type="project" value="UniProtKB-ARBA"/>
</dbReference>